<feature type="compositionally biased region" description="Basic and acidic residues" evidence="1">
    <location>
        <begin position="587"/>
        <end position="596"/>
    </location>
</feature>
<feature type="region of interest" description="Disordered" evidence="1">
    <location>
        <begin position="577"/>
        <end position="596"/>
    </location>
</feature>
<gene>
    <name evidence="2" type="ORF">HK103_005882</name>
</gene>
<dbReference type="GO" id="GO:0072659">
    <property type="term" value="P:protein localization to plasma membrane"/>
    <property type="evidence" value="ECO:0007669"/>
    <property type="project" value="TreeGrafter"/>
</dbReference>
<dbReference type="GO" id="GO:0005886">
    <property type="term" value="C:plasma membrane"/>
    <property type="evidence" value="ECO:0007669"/>
    <property type="project" value="TreeGrafter"/>
</dbReference>
<dbReference type="SUPFAM" id="SSF48371">
    <property type="entry name" value="ARM repeat"/>
    <property type="match status" value="1"/>
</dbReference>
<dbReference type="AlphaFoldDB" id="A0AAD5UF76"/>
<protein>
    <submittedName>
        <fullName evidence="2">Uncharacterized protein</fullName>
    </submittedName>
</protein>
<keyword evidence="3" id="KW-1185">Reference proteome</keyword>
<dbReference type="EMBL" id="JADGKB010000059">
    <property type="protein sequence ID" value="KAJ3255869.1"/>
    <property type="molecule type" value="Genomic_DNA"/>
</dbReference>
<feature type="region of interest" description="Disordered" evidence="1">
    <location>
        <begin position="515"/>
        <end position="541"/>
    </location>
</feature>
<evidence type="ECO:0000313" key="2">
    <source>
        <dbReference type="EMBL" id="KAJ3255869.1"/>
    </source>
</evidence>
<dbReference type="Gene3D" id="1.25.10.10">
    <property type="entry name" value="Leucine-rich Repeat Variant"/>
    <property type="match status" value="1"/>
</dbReference>
<dbReference type="InterPro" id="IPR051851">
    <property type="entry name" value="EFR3_Homologs"/>
</dbReference>
<dbReference type="InterPro" id="IPR016024">
    <property type="entry name" value="ARM-type_fold"/>
</dbReference>
<evidence type="ECO:0000256" key="1">
    <source>
        <dbReference type="SAM" id="MobiDB-lite"/>
    </source>
</evidence>
<feature type="region of interest" description="Disordered" evidence="1">
    <location>
        <begin position="603"/>
        <end position="629"/>
    </location>
</feature>
<proteinExistence type="predicted"/>
<name>A0AAD5UF76_9FUNG</name>
<dbReference type="PANTHER" id="PTHR12444:SF8">
    <property type="entry name" value="PROTEIN EFR3 HOMOLOG CMP44E"/>
    <property type="match status" value="1"/>
</dbReference>
<dbReference type="PANTHER" id="PTHR12444">
    <property type="entry name" value="PROTEIN EFR3 HOMOLOG CMP44E"/>
    <property type="match status" value="1"/>
</dbReference>
<comment type="caution">
    <text evidence="2">The sequence shown here is derived from an EMBL/GenBank/DDBJ whole genome shotgun (WGS) entry which is preliminary data.</text>
</comment>
<accession>A0AAD5UF76</accession>
<dbReference type="InterPro" id="IPR011989">
    <property type="entry name" value="ARM-like"/>
</dbReference>
<organism evidence="2 3">
    <name type="scientific">Boothiomyces macroporosus</name>
    <dbReference type="NCBI Taxonomy" id="261099"/>
    <lineage>
        <taxon>Eukaryota</taxon>
        <taxon>Fungi</taxon>
        <taxon>Fungi incertae sedis</taxon>
        <taxon>Chytridiomycota</taxon>
        <taxon>Chytridiomycota incertae sedis</taxon>
        <taxon>Chytridiomycetes</taxon>
        <taxon>Rhizophydiales</taxon>
        <taxon>Terramycetaceae</taxon>
        <taxon>Boothiomyces</taxon>
    </lineage>
</organism>
<dbReference type="Proteomes" id="UP001210925">
    <property type="component" value="Unassembled WGS sequence"/>
</dbReference>
<reference evidence="2" key="1">
    <citation type="submission" date="2020-05" db="EMBL/GenBank/DDBJ databases">
        <title>Phylogenomic resolution of chytrid fungi.</title>
        <authorList>
            <person name="Stajich J.E."/>
            <person name="Amses K."/>
            <person name="Simmons R."/>
            <person name="Seto K."/>
            <person name="Myers J."/>
            <person name="Bonds A."/>
            <person name="Quandt C.A."/>
            <person name="Barry K."/>
            <person name="Liu P."/>
            <person name="Grigoriev I."/>
            <person name="Longcore J.E."/>
            <person name="James T.Y."/>
        </authorList>
    </citation>
    <scope>NUCLEOTIDE SEQUENCE</scope>
    <source>
        <strain evidence="2">PLAUS21</strain>
    </source>
</reference>
<feature type="compositionally biased region" description="Polar residues" evidence="1">
    <location>
        <begin position="604"/>
        <end position="614"/>
    </location>
</feature>
<sequence length="643" mass="71995">MDNVFVAIFTNLDLNKKRDSGMSHNFPKMAELKPSPVDKRQSITDQLITDDELKQTAERCLISIFQKSNATTIKPLMTGLLKNLDQLKYWDNSTYVQRLVQMVVNNCETQYHYAAVSQLLDRLENEPSVLIKTTVVNVLGTMFSDGFLGGLTIPELLDTLIKHMQEITIQQKTELSERRLFQTAIVNTIGSLSQNIAYPNQANEMVAFLVNRMQRDHSYSSFSPTDNELVLCLLECIGAVMEKYGNSSSSQKRSSVMPATLSYNIFTAIVPFLESKNPEVRLVLYNIFVRAIQYVRLVSKDDFYRNEFLDTIRKSIFLLALSQSNTPVDYVIFGSLLNTMTLVDVNKNLGKSTALLFNLHQKVANSETSVSQKRALASISVELLLSFAEMSSNSELQSYMTNVKNSRLEKQQWSPGVELSEKAVLALKDKQFDDTEVSSKPLNIPEELDIQKIKELIKSNVEKESPETVSELIKEWEAEFDPNLLSSTDIATSQEVRGESPPPVTVVVSRVKSIKKQSNLPHKRSTSAISSRSEKPSGIVNVSELKESLGVSTDVKTEPPVESPKVNDLLKSITAAFGSRPASSPPKDNENGDHELDWLKTRSRAVSTQSNQSKAYRAKSPTGLAQLGKIREPTIFDLKDEDN</sequence>
<evidence type="ECO:0000313" key="3">
    <source>
        <dbReference type="Proteomes" id="UP001210925"/>
    </source>
</evidence>